<evidence type="ECO:0000256" key="1">
    <source>
        <dbReference type="SAM" id="Phobius"/>
    </source>
</evidence>
<comment type="caution">
    <text evidence="2">The sequence shown here is derived from an EMBL/GenBank/DDBJ whole genome shotgun (WGS) entry which is preliminary data.</text>
</comment>
<protein>
    <submittedName>
        <fullName evidence="2">Uncharacterized protein</fullName>
    </submittedName>
</protein>
<keyword evidence="1" id="KW-0812">Transmembrane</keyword>
<accession>A0ABU8XAQ5</accession>
<keyword evidence="1" id="KW-1133">Transmembrane helix</keyword>
<dbReference type="EMBL" id="JBBKZS010000008">
    <property type="protein sequence ID" value="MEJ8856900.1"/>
    <property type="molecule type" value="Genomic_DNA"/>
</dbReference>
<reference evidence="2 3" key="1">
    <citation type="submission" date="2024-03" db="EMBL/GenBank/DDBJ databases">
        <title>Novel species of the genus Variovorax.</title>
        <authorList>
            <person name="Liu Q."/>
            <person name="Xin Y.-H."/>
        </authorList>
    </citation>
    <scope>NUCLEOTIDE SEQUENCE [LARGE SCALE GENOMIC DNA]</scope>
    <source>
        <strain evidence="2 3">KACC 18901</strain>
    </source>
</reference>
<evidence type="ECO:0000313" key="2">
    <source>
        <dbReference type="EMBL" id="MEJ8856900.1"/>
    </source>
</evidence>
<keyword evidence="3" id="KW-1185">Reference proteome</keyword>
<feature type="transmembrane region" description="Helical" evidence="1">
    <location>
        <begin position="38"/>
        <end position="60"/>
    </location>
</feature>
<proteinExistence type="predicted"/>
<dbReference type="Proteomes" id="UP001367030">
    <property type="component" value="Unassembled WGS sequence"/>
</dbReference>
<dbReference type="RefSeq" id="WP_340336970.1">
    <property type="nucleotide sequence ID" value="NZ_JBBKZS010000008.1"/>
</dbReference>
<evidence type="ECO:0000313" key="3">
    <source>
        <dbReference type="Proteomes" id="UP001367030"/>
    </source>
</evidence>
<sequence>MRDAISRIMEPHAACRREDEMNHIPGPKGMRPRGPWSAIRLALAIALAASLFWIALYAWITLVTLD</sequence>
<organism evidence="2 3">
    <name type="scientific">Variovorax robiniae</name>
    <dbReference type="NCBI Taxonomy" id="1836199"/>
    <lineage>
        <taxon>Bacteria</taxon>
        <taxon>Pseudomonadati</taxon>
        <taxon>Pseudomonadota</taxon>
        <taxon>Betaproteobacteria</taxon>
        <taxon>Burkholderiales</taxon>
        <taxon>Comamonadaceae</taxon>
        <taxon>Variovorax</taxon>
    </lineage>
</organism>
<name>A0ABU8XAQ5_9BURK</name>
<keyword evidence="1" id="KW-0472">Membrane</keyword>
<gene>
    <name evidence="2" type="ORF">WKW79_20160</name>
</gene>